<proteinExistence type="predicted"/>
<evidence type="ECO:0000313" key="1">
    <source>
        <dbReference type="EMBL" id="RBM04947.1"/>
    </source>
</evidence>
<keyword evidence="2" id="KW-1185">Reference proteome</keyword>
<dbReference type="Proteomes" id="UP000252680">
    <property type="component" value="Unassembled WGS sequence"/>
</dbReference>
<gene>
    <name evidence="1" type="ORF">NJLHNGOC_14550</name>
</gene>
<reference evidence="1 2" key="1">
    <citation type="submission" date="2018-05" db="EMBL/GenBank/DDBJ databases">
        <title>Komagataeibacter cocois sp. nov., for a novel cellulose- producing strain isolated from coconut milk.</title>
        <authorList>
            <person name="Liu L."/>
            <person name="Wang Y."/>
            <person name="Liu S."/>
            <person name="Bi J."/>
            <person name="Chen H."/>
            <person name="Deng J."/>
            <person name="Zhang C."/>
            <person name="Hu Q."/>
            <person name="Li C."/>
        </authorList>
    </citation>
    <scope>NUCLEOTIDE SEQUENCE [LARGE SCALE GENOMIC DNA]</scope>
    <source>
        <strain evidence="1 2">WE7</strain>
    </source>
</reference>
<organism evidence="1 2">
    <name type="scientific">Novacetimonas cocois</name>
    <dbReference type="NCBI Taxonomy" id="1747507"/>
    <lineage>
        <taxon>Bacteria</taxon>
        <taxon>Pseudomonadati</taxon>
        <taxon>Pseudomonadota</taxon>
        <taxon>Alphaproteobacteria</taxon>
        <taxon>Acetobacterales</taxon>
        <taxon>Acetobacteraceae</taxon>
        <taxon>Novacetimonas</taxon>
    </lineage>
</organism>
<sequence>MIFRFPDVAGTLRTCGPADLRTCVLMACALWKTPADMLLTSCQEYRALFVIRGGRCPEDVHPKGNGGKIEQFV</sequence>
<protein>
    <submittedName>
        <fullName evidence="1">Uncharacterized protein</fullName>
    </submittedName>
</protein>
<name>A0A365YQF4_9PROT</name>
<evidence type="ECO:0000313" key="2">
    <source>
        <dbReference type="Proteomes" id="UP000252680"/>
    </source>
</evidence>
<comment type="caution">
    <text evidence="1">The sequence shown here is derived from an EMBL/GenBank/DDBJ whole genome shotgun (WGS) entry which is preliminary data.</text>
</comment>
<dbReference type="AlphaFoldDB" id="A0A365YQF4"/>
<accession>A0A365YQF4</accession>
<dbReference type="EMBL" id="QEXL01000026">
    <property type="protein sequence ID" value="RBM04947.1"/>
    <property type="molecule type" value="Genomic_DNA"/>
</dbReference>